<dbReference type="PROSITE" id="PS00092">
    <property type="entry name" value="N6_MTASE"/>
    <property type="match status" value="1"/>
</dbReference>
<dbReference type="EMBL" id="LAVV01006502">
    <property type="protein sequence ID" value="KNZ59595.1"/>
    <property type="molecule type" value="Genomic_DNA"/>
</dbReference>
<dbReference type="PANTHER" id="PTHR45875">
    <property type="entry name" value="METHYLTRANSFERASE N6AMT1"/>
    <property type="match status" value="1"/>
</dbReference>
<dbReference type="GO" id="GO:0035657">
    <property type="term" value="C:eRF1 methyltransferase complex"/>
    <property type="evidence" value="ECO:0007669"/>
    <property type="project" value="TreeGrafter"/>
</dbReference>
<evidence type="ECO:0000313" key="6">
    <source>
        <dbReference type="Proteomes" id="UP000037035"/>
    </source>
</evidence>
<dbReference type="InterPro" id="IPR002052">
    <property type="entry name" value="DNA_methylase_N6_adenine_CS"/>
</dbReference>
<accession>A0A0L6VHK7</accession>
<organism evidence="5 6">
    <name type="scientific">Puccinia sorghi</name>
    <dbReference type="NCBI Taxonomy" id="27349"/>
    <lineage>
        <taxon>Eukaryota</taxon>
        <taxon>Fungi</taxon>
        <taxon>Dikarya</taxon>
        <taxon>Basidiomycota</taxon>
        <taxon>Pucciniomycotina</taxon>
        <taxon>Pucciniomycetes</taxon>
        <taxon>Pucciniales</taxon>
        <taxon>Pucciniaceae</taxon>
        <taxon>Puccinia</taxon>
    </lineage>
</organism>
<dbReference type="STRING" id="27349.A0A0L6VHK7"/>
<evidence type="ECO:0000313" key="5">
    <source>
        <dbReference type="EMBL" id="KNZ59595.1"/>
    </source>
</evidence>
<reference evidence="5 6" key="1">
    <citation type="submission" date="2015-08" db="EMBL/GenBank/DDBJ databases">
        <title>Next Generation Sequencing and Analysis of the Genome of Puccinia sorghi L Schw, the Causal Agent of Maize Common Rust.</title>
        <authorList>
            <person name="Rochi L."/>
            <person name="Burguener G."/>
            <person name="Darino M."/>
            <person name="Turjanski A."/>
            <person name="Kreff E."/>
            <person name="Dieguez M.J."/>
            <person name="Sacco F."/>
        </authorList>
    </citation>
    <scope>NUCLEOTIDE SEQUENCE [LARGE SCALE GENOMIC DNA]</scope>
    <source>
        <strain evidence="5 6">RO10H11247</strain>
    </source>
</reference>
<evidence type="ECO:0000256" key="2">
    <source>
        <dbReference type="ARBA" id="ARBA00022603"/>
    </source>
</evidence>
<dbReference type="SUPFAM" id="SSF53335">
    <property type="entry name" value="S-adenosyl-L-methionine-dependent methyltransferases"/>
    <property type="match status" value="1"/>
</dbReference>
<dbReference type="VEuPathDB" id="FungiDB:VP01_1699g3"/>
<evidence type="ECO:0000256" key="3">
    <source>
        <dbReference type="ARBA" id="ARBA00022679"/>
    </source>
</evidence>
<sequence>MQKLFSKIPRSVVQALGLRCQGRLDRQSHEKMHPTPDLSHLTSQDFRDVYEPAATLTCFCIKQMRQRVRFCVHPATSWLHPNPSVFLLIANTAQLRIHLCTDINPSALNATASTFTRNKLPRPNLIQTSLTECLRLEQMVELLLFNPPYVETEEEEYKDARGNQAISASWAGGSDGMRLTNHLLDDLDRILHPQQGILYLVAVKENKPDEIVKRMQDSGFSAVVALKRRAGREHLHVLRISRPSAHTILMGN</sequence>
<keyword evidence="2 5" id="KW-0489">Methyltransferase</keyword>
<comment type="similarity">
    <text evidence="1">Belongs to the eukaryotic/archaeal PrmC-related family.</text>
</comment>
<keyword evidence="3" id="KW-0808">Transferase</keyword>
<protein>
    <submittedName>
        <fullName evidence="5">Methylase</fullName>
    </submittedName>
</protein>
<evidence type="ECO:0000256" key="4">
    <source>
        <dbReference type="ARBA" id="ARBA00022691"/>
    </source>
</evidence>
<name>A0A0L6VHK7_9BASI</name>
<dbReference type="GO" id="GO:0003676">
    <property type="term" value="F:nucleic acid binding"/>
    <property type="evidence" value="ECO:0007669"/>
    <property type="project" value="InterPro"/>
</dbReference>
<dbReference type="GO" id="GO:0008757">
    <property type="term" value="F:S-adenosylmethionine-dependent methyltransferase activity"/>
    <property type="evidence" value="ECO:0007669"/>
    <property type="project" value="TreeGrafter"/>
</dbReference>
<dbReference type="GO" id="GO:0008276">
    <property type="term" value="F:protein methyltransferase activity"/>
    <property type="evidence" value="ECO:0007669"/>
    <property type="project" value="TreeGrafter"/>
</dbReference>
<keyword evidence="6" id="KW-1185">Reference proteome</keyword>
<dbReference type="InterPro" id="IPR052190">
    <property type="entry name" value="Euk-Arch_PrmC-MTase"/>
</dbReference>
<dbReference type="OrthoDB" id="406152at2759"/>
<keyword evidence="4" id="KW-0949">S-adenosyl-L-methionine</keyword>
<dbReference type="InterPro" id="IPR029063">
    <property type="entry name" value="SAM-dependent_MTases_sf"/>
</dbReference>
<dbReference type="Gene3D" id="3.40.50.150">
    <property type="entry name" value="Vaccinia Virus protein VP39"/>
    <property type="match status" value="1"/>
</dbReference>
<dbReference type="GO" id="GO:0032259">
    <property type="term" value="P:methylation"/>
    <property type="evidence" value="ECO:0007669"/>
    <property type="project" value="UniProtKB-KW"/>
</dbReference>
<proteinExistence type="inferred from homology"/>
<dbReference type="PANTHER" id="PTHR45875:SF1">
    <property type="entry name" value="METHYLTRANSFERASE N6AMT1"/>
    <property type="match status" value="1"/>
</dbReference>
<gene>
    <name evidence="5" type="ORF">VP01_1699g3</name>
</gene>
<evidence type="ECO:0000256" key="1">
    <source>
        <dbReference type="ARBA" id="ARBA00006149"/>
    </source>
</evidence>
<dbReference type="AlphaFoldDB" id="A0A0L6VHK7"/>
<comment type="caution">
    <text evidence="5">The sequence shown here is derived from an EMBL/GenBank/DDBJ whole genome shotgun (WGS) entry which is preliminary data.</text>
</comment>
<dbReference type="Proteomes" id="UP000037035">
    <property type="component" value="Unassembled WGS sequence"/>
</dbReference>